<feature type="compositionally biased region" description="Polar residues" evidence="1">
    <location>
        <begin position="249"/>
        <end position="266"/>
    </location>
</feature>
<evidence type="ECO:0000256" key="1">
    <source>
        <dbReference type="SAM" id="MobiDB-lite"/>
    </source>
</evidence>
<organism evidence="2">
    <name type="scientific">Amphora coffeiformis</name>
    <dbReference type="NCBI Taxonomy" id="265554"/>
    <lineage>
        <taxon>Eukaryota</taxon>
        <taxon>Sar</taxon>
        <taxon>Stramenopiles</taxon>
        <taxon>Ochrophyta</taxon>
        <taxon>Bacillariophyta</taxon>
        <taxon>Bacillariophyceae</taxon>
        <taxon>Bacillariophycidae</taxon>
        <taxon>Thalassiophysales</taxon>
        <taxon>Catenulaceae</taxon>
        <taxon>Amphora</taxon>
    </lineage>
</organism>
<dbReference type="EMBL" id="HBIM01020366">
    <property type="protein sequence ID" value="CAE0418404.1"/>
    <property type="molecule type" value="Transcribed_RNA"/>
</dbReference>
<sequence>MSTTTITAPSSSNSCCWQYNQERCRALQECQVQIKYWKARYQRLKAEHKRLGRLQALRTDAATVWNHLTAREKQQKEYVLAALSCTATKLPAALTNPTSRYWMEVVPVTWQADAELWRARITATGFNALANGTTARQSSSSSSQTHECCIPWFPCMLPMLQRDDDLLVQMVTIDPSMLYLPALQDYLGDDTVVDDDLVVHVFLSVVQNSSQPLVAYESITSVLQIWETTPCSGDTESNSNSNKKKLPFSHSTQEGIASSTNINNIEPDTSQAQRAKMLRNHPGFIQALWKRPVWTKTKRNMLGTELRNNKEFALALANNNNQVENDDDVPFPPDALHALSARLRADIDVVLAFCRRHGGNLSYASYGLRRHYQVVTTAARSCPRAITA</sequence>
<feature type="compositionally biased region" description="Polar residues" evidence="1">
    <location>
        <begin position="231"/>
        <end position="241"/>
    </location>
</feature>
<gene>
    <name evidence="2" type="ORF">ACOF00016_LOCUS15283</name>
</gene>
<proteinExistence type="predicted"/>
<accession>A0A7S3LCS8</accession>
<evidence type="ECO:0000313" key="2">
    <source>
        <dbReference type="EMBL" id="CAE0418404.1"/>
    </source>
</evidence>
<name>A0A7S3LCS8_9STRA</name>
<dbReference type="AlphaFoldDB" id="A0A7S3LCS8"/>
<reference evidence="2" key="1">
    <citation type="submission" date="2021-01" db="EMBL/GenBank/DDBJ databases">
        <authorList>
            <person name="Corre E."/>
            <person name="Pelletier E."/>
            <person name="Niang G."/>
            <person name="Scheremetjew M."/>
            <person name="Finn R."/>
            <person name="Kale V."/>
            <person name="Holt S."/>
            <person name="Cochrane G."/>
            <person name="Meng A."/>
            <person name="Brown T."/>
            <person name="Cohen L."/>
        </authorList>
    </citation>
    <scope>NUCLEOTIDE SEQUENCE</scope>
    <source>
        <strain evidence="2">CCMP127</strain>
    </source>
</reference>
<feature type="region of interest" description="Disordered" evidence="1">
    <location>
        <begin position="231"/>
        <end position="266"/>
    </location>
</feature>
<protein>
    <submittedName>
        <fullName evidence="2">Uncharacterized protein</fullName>
    </submittedName>
</protein>